<dbReference type="OrthoDB" id="5518677at2"/>
<dbReference type="AlphaFoldDB" id="A0A0L9YAV9"/>
<evidence type="ECO:0000313" key="1">
    <source>
        <dbReference type="EMBL" id="NFF87658.1"/>
    </source>
</evidence>
<gene>
    <name evidence="1" type="ORF">FC774_07190</name>
</gene>
<protein>
    <recommendedName>
        <fullName evidence="3">Phage tail protein</fullName>
    </recommendedName>
</protein>
<organism evidence="1 2">
    <name type="scientific">Clostridium botulinum</name>
    <dbReference type="NCBI Taxonomy" id="1491"/>
    <lineage>
        <taxon>Bacteria</taxon>
        <taxon>Bacillati</taxon>
        <taxon>Bacillota</taxon>
        <taxon>Clostridia</taxon>
        <taxon>Eubacteriales</taxon>
        <taxon>Clostridiaceae</taxon>
        <taxon>Clostridium</taxon>
    </lineage>
</organism>
<evidence type="ECO:0008006" key="3">
    <source>
        <dbReference type="Google" id="ProtNLM"/>
    </source>
</evidence>
<name>A0A0L9YAV9_CLOBO</name>
<dbReference type="InterPro" id="IPR010633">
    <property type="entry name" value="Phage_lambda_GpZ"/>
</dbReference>
<proteinExistence type="predicted"/>
<dbReference type="RefSeq" id="WP_053342033.1">
    <property type="nucleotide sequence ID" value="NZ_LFPG01000004.1"/>
</dbReference>
<dbReference type="Proteomes" id="UP000476820">
    <property type="component" value="Unassembled WGS sequence"/>
</dbReference>
<sequence length="190" mass="21387">MAVSIKIDSKQMKKTLNKLSTFPKEINKASSAAINRTLTFSNKKLKQEVRKTYNIKAGEIQSTIKIKKSNPSKLSGEIISDGNRLTLGRFSRSAGSWKKGKKIKVKVKKSGTKHINTAPKAFIANLNGNNHIVKREGKSRYPIKVLKTLSIPQMISNTKVSDVIIDEANKQLQKRLEHEVEYRLLKKMKG</sequence>
<dbReference type="EMBL" id="SWOV01000014">
    <property type="protein sequence ID" value="NFF87658.1"/>
    <property type="molecule type" value="Genomic_DNA"/>
</dbReference>
<dbReference type="Pfam" id="PF06763">
    <property type="entry name" value="Minor_tail_Z"/>
    <property type="match status" value="1"/>
</dbReference>
<evidence type="ECO:0000313" key="2">
    <source>
        <dbReference type="Proteomes" id="UP000476820"/>
    </source>
</evidence>
<reference evidence="1 2" key="1">
    <citation type="submission" date="2019-04" db="EMBL/GenBank/DDBJ databases">
        <title>Genome sequencing of Clostridium botulinum Groups I-IV and Clostridium butyricum.</title>
        <authorList>
            <person name="Brunt J."/>
            <person name="Van Vliet A.H.M."/>
            <person name="Stringer S.C."/>
            <person name="Carter A.T."/>
            <person name="Peck M.W."/>
        </authorList>
    </citation>
    <scope>NUCLEOTIDE SEQUENCE [LARGE SCALE GENOMIC DNA]</scope>
    <source>
        <strain evidence="1 2">1605</strain>
    </source>
</reference>
<comment type="caution">
    <text evidence="1">The sequence shown here is derived from an EMBL/GenBank/DDBJ whole genome shotgun (WGS) entry which is preliminary data.</text>
</comment>
<accession>A0A0L9YAV9</accession>